<evidence type="ECO:0000313" key="1">
    <source>
        <dbReference type="EMBL" id="NZA39035.1"/>
    </source>
</evidence>
<protein>
    <submittedName>
        <fullName evidence="1">Uncharacterized protein</fullName>
    </submittedName>
</protein>
<dbReference type="HOGENOM" id="CLU_3117966_0_0_9"/>
<gene>
    <name evidence="1" type="ORF">H0N91_13095</name>
</gene>
<dbReference type="AlphaFoldDB" id="A0A853JQM6"/>
<comment type="caution">
    <text evidence="1">The sequence shown here is derived from an EMBL/GenBank/DDBJ whole genome shotgun (WGS) entry which is preliminary data.</text>
</comment>
<name>A0A853JQM6_9FIRM</name>
<evidence type="ECO:0000313" key="2">
    <source>
        <dbReference type="Proteomes" id="UP000586254"/>
    </source>
</evidence>
<proteinExistence type="predicted"/>
<dbReference type="RefSeq" id="WP_013382596.1">
    <property type="nucleotide sequence ID" value="NC_014624.2"/>
</dbReference>
<accession>A0A853JQM6</accession>
<organism evidence="1 2">
    <name type="scientific">Eubacterium callanderi</name>
    <dbReference type="NCBI Taxonomy" id="53442"/>
    <lineage>
        <taxon>Bacteria</taxon>
        <taxon>Bacillati</taxon>
        <taxon>Bacillota</taxon>
        <taxon>Clostridia</taxon>
        <taxon>Eubacteriales</taxon>
        <taxon>Eubacteriaceae</taxon>
        <taxon>Eubacterium</taxon>
    </lineage>
</organism>
<dbReference type="EMBL" id="JACCKS010000015">
    <property type="protein sequence ID" value="NZA39035.1"/>
    <property type="molecule type" value="Genomic_DNA"/>
</dbReference>
<dbReference type="GeneID" id="68365607"/>
<reference evidence="1 2" key="1">
    <citation type="submission" date="2020-07" db="EMBL/GenBank/DDBJ databases">
        <title>Organ Donor 1.</title>
        <authorList>
            <person name="Marsh A.J."/>
            <person name="Azcarate-Peril M.A."/>
        </authorList>
    </citation>
    <scope>NUCLEOTIDE SEQUENCE [LARGE SCALE GENOMIC DNA]</scope>
    <source>
        <strain evidence="1 2">AMC0717</strain>
    </source>
</reference>
<sequence length="50" mass="5296">MIAQLKSFKAEGCTVHGVGQHGGVVFQIEEVVVNAMAGLFLCFQRSASLS</sequence>
<dbReference type="Proteomes" id="UP000586254">
    <property type="component" value="Unassembled WGS sequence"/>
</dbReference>